<evidence type="ECO:0000313" key="3">
    <source>
        <dbReference type="Proteomes" id="UP001500683"/>
    </source>
</evidence>
<reference evidence="3" key="1">
    <citation type="journal article" date="2019" name="Int. J. Syst. Evol. Microbiol.">
        <title>The Global Catalogue of Microorganisms (GCM) 10K type strain sequencing project: providing services to taxonomists for standard genome sequencing and annotation.</title>
        <authorList>
            <consortium name="The Broad Institute Genomics Platform"/>
            <consortium name="The Broad Institute Genome Sequencing Center for Infectious Disease"/>
            <person name="Wu L."/>
            <person name="Ma J."/>
        </authorList>
    </citation>
    <scope>NUCLEOTIDE SEQUENCE [LARGE SCALE GENOMIC DNA]</scope>
    <source>
        <strain evidence="3">JCM 16702</strain>
    </source>
</reference>
<feature type="compositionally biased region" description="Low complexity" evidence="1">
    <location>
        <begin position="119"/>
        <end position="131"/>
    </location>
</feature>
<dbReference type="EMBL" id="BAAAZG010000026">
    <property type="protein sequence ID" value="GAA4079701.1"/>
    <property type="molecule type" value="Genomic_DNA"/>
</dbReference>
<feature type="compositionally biased region" description="Gly residues" evidence="1">
    <location>
        <begin position="58"/>
        <end position="67"/>
    </location>
</feature>
<protein>
    <submittedName>
        <fullName evidence="2">Uncharacterized protein</fullName>
    </submittedName>
</protein>
<accession>A0ABP7W2K7</accession>
<feature type="region of interest" description="Disordered" evidence="1">
    <location>
        <begin position="50"/>
        <end position="161"/>
    </location>
</feature>
<dbReference type="Proteomes" id="UP001500683">
    <property type="component" value="Unassembled WGS sequence"/>
</dbReference>
<comment type="caution">
    <text evidence="2">The sequence shown here is derived from an EMBL/GenBank/DDBJ whole genome shotgun (WGS) entry which is preliminary data.</text>
</comment>
<feature type="compositionally biased region" description="Low complexity" evidence="1">
    <location>
        <begin position="68"/>
        <end position="79"/>
    </location>
</feature>
<gene>
    <name evidence="2" type="ORF">GCM10022214_42690</name>
</gene>
<sequence length="161" mass="15767">MRRYAPLSDERGRLSRFLVVALGLLGLVVTPAAAGAAPAAAGASPVIRSGPSGPPGAPGGAGFGGSVRGRSSAAPAAAARHTRQCAVHGCPRAREAAAAARDLGAPHSGAPLAAVLQDALEPGPRPRAGARPSERAPRATSARGSAARGRAPPPSTTTQLT</sequence>
<organism evidence="2 3">
    <name type="scientific">Actinomadura miaoliensis</name>
    <dbReference type="NCBI Taxonomy" id="430685"/>
    <lineage>
        <taxon>Bacteria</taxon>
        <taxon>Bacillati</taxon>
        <taxon>Actinomycetota</taxon>
        <taxon>Actinomycetes</taxon>
        <taxon>Streptosporangiales</taxon>
        <taxon>Thermomonosporaceae</taxon>
        <taxon>Actinomadura</taxon>
    </lineage>
</organism>
<evidence type="ECO:0000313" key="2">
    <source>
        <dbReference type="EMBL" id="GAA4079701.1"/>
    </source>
</evidence>
<dbReference type="RefSeq" id="WP_344950109.1">
    <property type="nucleotide sequence ID" value="NZ_BAAAZG010000026.1"/>
</dbReference>
<keyword evidence="3" id="KW-1185">Reference proteome</keyword>
<proteinExistence type="predicted"/>
<feature type="compositionally biased region" description="Low complexity" evidence="1">
    <location>
        <begin position="138"/>
        <end position="161"/>
    </location>
</feature>
<name>A0ABP7W2K7_9ACTN</name>
<evidence type="ECO:0000256" key="1">
    <source>
        <dbReference type="SAM" id="MobiDB-lite"/>
    </source>
</evidence>